<evidence type="ECO:0000256" key="1">
    <source>
        <dbReference type="ARBA" id="ARBA00004123"/>
    </source>
</evidence>
<feature type="domain" description="C2H2-type" evidence="20">
    <location>
        <begin position="1253"/>
        <end position="1275"/>
    </location>
</feature>
<dbReference type="CDD" id="cd07765">
    <property type="entry name" value="KRAB_A-box"/>
    <property type="match status" value="2"/>
</dbReference>
<feature type="domain" description="C2H2-type" evidence="20">
    <location>
        <begin position="580"/>
        <end position="607"/>
    </location>
</feature>
<comment type="subcellular location">
    <subcellularLocation>
        <location evidence="1 18">Nucleus</location>
    </subcellularLocation>
</comment>
<dbReference type="SMART" id="SM00355">
    <property type="entry name" value="ZnF_C2H2"/>
    <property type="match status" value="18"/>
</dbReference>
<feature type="domain" description="KRAB" evidence="22">
    <location>
        <begin position="164"/>
        <end position="238"/>
    </location>
</feature>
<dbReference type="InterPro" id="IPR050758">
    <property type="entry name" value="Znf_C2H2-type"/>
</dbReference>
<feature type="domain" description="C2H2-type" evidence="20">
    <location>
        <begin position="496"/>
        <end position="523"/>
    </location>
</feature>
<dbReference type="CDD" id="cd07936">
    <property type="entry name" value="SCAN"/>
    <property type="match status" value="1"/>
</dbReference>
<comment type="similarity">
    <text evidence="2">Belongs to the krueppel C2H2-type zinc-finger protein family.</text>
</comment>
<comment type="function">
    <text evidence="13">Probable transcription factor.</text>
</comment>
<dbReference type="FunFam" id="3.30.160.60:FF:001049">
    <property type="entry name" value="zinc finger protein 319"/>
    <property type="match status" value="1"/>
</dbReference>
<dbReference type="Gene3D" id="1.10.4020.10">
    <property type="entry name" value="DNA breaking-rejoining enzymes"/>
    <property type="match status" value="1"/>
</dbReference>
<dbReference type="FunFam" id="3.30.160.60:FF:000895">
    <property type="entry name" value="Zinc finger protein 597"/>
    <property type="match status" value="1"/>
</dbReference>
<dbReference type="FunFam" id="3.30.160.60:FF:000016">
    <property type="entry name" value="zinc finger protein 37 homolog"/>
    <property type="match status" value="1"/>
</dbReference>
<dbReference type="Gene3D" id="3.30.160.60">
    <property type="entry name" value="Classic Zinc Finger"/>
    <property type="match status" value="19"/>
</dbReference>
<feature type="domain" description="C2H2-type" evidence="20">
    <location>
        <begin position="1414"/>
        <end position="1441"/>
    </location>
</feature>
<feature type="domain" description="C2H2-type" evidence="20">
    <location>
        <begin position="1190"/>
        <end position="1217"/>
    </location>
</feature>
<dbReference type="SMART" id="SM00431">
    <property type="entry name" value="SCAN"/>
    <property type="match status" value="1"/>
</dbReference>
<feature type="domain" description="KRAB" evidence="22">
    <location>
        <begin position="922"/>
        <end position="993"/>
    </location>
</feature>
<keyword evidence="9" id="KW-0805">Transcription regulation</keyword>
<evidence type="ECO:0000256" key="9">
    <source>
        <dbReference type="ARBA" id="ARBA00023015"/>
    </source>
</evidence>
<dbReference type="Gene3D" id="6.10.140.140">
    <property type="match status" value="2"/>
</dbReference>
<evidence type="ECO:0000256" key="16">
    <source>
        <dbReference type="ARBA" id="ARBA00072585"/>
    </source>
</evidence>
<feature type="domain" description="SCAN box" evidence="21">
    <location>
        <begin position="49"/>
        <end position="130"/>
    </location>
</feature>
<keyword evidence="3" id="KW-1017">Isopeptide bond</keyword>
<evidence type="ECO:0000256" key="2">
    <source>
        <dbReference type="ARBA" id="ARBA00006991"/>
    </source>
</evidence>
<dbReference type="GO" id="GO:0006355">
    <property type="term" value="P:regulation of DNA-templated transcription"/>
    <property type="evidence" value="ECO:0007669"/>
    <property type="project" value="InterPro"/>
</dbReference>
<feature type="domain" description="C2H2-type" evidence="20">
    <location>
        <begin position="1358"/>
        <end position="1385"/>
    </location>
</feature>
<evidence type="ECO:0000259" key="21">
    <source>
        <dbReference type="PROSITE" id="PS50804"/>
    </source>
</evidence>
<dbReference type="Pfam" id="PF01352">
    <property type="entry name" value="KRAB"/>
    <property type="match status" value="2"/>
</dbReference>
<dbReference type="SUPFAM" id="SSF57667">
    <property type="entry name" value="beta-beta-alpha zinc fingers"/>
    <property type="match status" value="12"/>
</dbReference>
<feature type="domain" description="C2H2-type" evidence="20">
    <location>
        <begin position="293"/>
        <end position="320"/>
    </location>
</feature>
<evidence type="ECO:0000256" key="12">
    <source>
        <dbReference type="ARBA" id="ARBA00023242"/>
    </source>
</evidence>
<dbReference type="PROSITE" id="PS50804">
    <property type="entry name" value="SCAN_BOX"/>
    <property type="match status" value="1"/>
</dbReference>
<dbReference type="InterPro" id="IPR036051">
    <property type="entry name" value="KRAB_dom_sf"/>
</dbReference>
<feature type="domain" description="C2H2-type" evidence="20">
    <location>
        <begin position="524"/>
        <end position="551"/>
    </location>
</feature>
<evidence type="ECO:0000256" key="11">
    <source>
        <dbReference type="ARBA" id="ARBA00023163"/>
    </source>
</evidence>
<name>D2HP65_AILME</name>
<sequence length="1460" mass="167759">MTESGEVIDLDPPAETSQEQEDLLIVKVEEEDCTWTQEYNPPVFETFYQRFRHFQYHEASGPREALSQLRVLCCEWLRPELHTKEQILELLVLEQFLTILPEEFQTWVREHHPESGEEAVAVVENIQRELEERRQQVLRLPRFCGNLGEFQAYYPVLEKLVKIEDVADVAVSFILEEWGHLDQSQKSLYRDDRKENYGSITSMDYESGHDNVELAVKQISDDTEPHWMTSGSPERNVPQSQGFGEVSDLHGMVERWQVNPAVGKSRQNPSQKRDLGAIADVSRKQNTSGERGHKCNDCGKFFLQASNFIQHRRIHTGEKPFKCGECGKSYNQRVHLTQHQRVHTGEKPYKCQVCGKAFRVSSHLVQHHSVHSGERPYGCTECGKNFGRHSHLIEHLKRHFREKSQRCSDKRSKNTKLNVKKKISEFSETDVELSGRIQRNVSQGQDFGEGHEHPGKLDRKQGVPMKEILGQPSSKRINFNEVTYVHKKSSTGERPHKCNECGKSFIQSAHLIQHQRIHTGEKPFRCDECGKSYNQRVHLTQHQRVHTGEKPYTCHLCGKAFRVRSHLVQHQSVHSGERPFKCNECGKGFGRRSHLAGHLRLHSREKSHQCHECGEIFFQYVSLIEHQVLHMGQRNEKNGICEEAYSWNLTVIEDKKIELQEQPYKCDICGKAFSYSSDLIQHYRTHTAEKTNKCDICRKNIGQCSHVKQHQKTYSNVKSHQCNECGRGFTLKSHLNQHQRIHTEAASGVSTEGGQMGRSTRKNNAREPPRYLPFIRGPHPGPAFRPRGCRTPPPEVPLRSAGLQAVQSDPGNPGAVPRARVFATGRLTGMEEISAQEAAGSPVVQFQSLESLSEGLSPEPPFTQDTDMEQELNGAPPVPQVPALPHEGSPGDQAATLLTARYQCYSGFIPQSSQAVLFQEFVTFEDVAVHLTREEWGCLDPVQRDLYREVMLENYGNVVSLGFPISKPDGISQREQDLQVFDLETKNREVLRDDCSDGETREENKLLIPKQEILEEVHSYKVRVGRLKKDIAQVPGTREVSKPEDRLERLQEILRKFLFLEREFRQITISKKAFTGDNNECNEPEKSFGLDSTLDTDQRILRIQNIDDTDKYDMGVNQNSAVGKQEQINLIQDVQSSEYKDSLMDLSHLSKCDSIPATEKSYKCDACEKVFHQSSALSRHQRIHTREKPYKCKECEKSFSQSSSLSRHKRIHTREKPYKCEASDKSCEASDKSCSQSSDVTPHKRIHTRAKSYKCSNCERVFSRSVHLTQHQKIHREMPCKCTVCGSDFHHTSYLAEHQKVHCEEKAYEYNDCGLTFVKHQGIHLREKPYTCNECGKDFRLNSHLIQHQRIHIGEKPHECNECGKAFGQTSCLIQHHKIHGKEKSYECDDYEESFSHSSDLVLQQEVLTREKAFDCDAWEKNLSQRAHLVQHQRIHTKEKPYECDERGETFSQIQASFNI</sequence>
<dbReference type="FunFam" id="3.30.160.60:FF:001627">
    <property type="entry name" value="Zinc finger protein 655"/>
    <property type="match status" value="1"/>
</dbReference>
<evidence type="ECO:0000256" key="6">
    <source>
        <dbReference type="ARBA" id="ARBA00022771"/>
    </source>
</evidence>
<dbReference type="FunFam" id="3.30.160.60:FF:000642">
    <property type="entry name" value="Zinc finger with KRAB and SCAN domains 2"/>
    <property type="match status" value="2"/>
</dbReference>
<feature type="region of interest" description="Disordered" evidence="19">
    <location>
        <begin position="441"/>
        <end position="463"/>
    </location>
</feature>
<dbReference type="InterPro" id="IPR003309">
    <property type="entry name" value="SCAN_dom"/>
</dbReference>
<dbReference type="InterPro" id="IPR001909">
    <property type="entry name" value="KRAB"/>
</dbReference>
<feature type="domain" description="C2H2-type" evidence="20">
    <location>
        <begin position="720"/>
        <end position="747"/>
    </location>
</feature>
<evidence type="ECO:0000259" key="20">
    <source>
        <dbReference type="PROSITE" id="PS50157"/>
    </source>
</evidence>
<feature type="domain" description="C2H2-type" evidence="20">
    <location>
        <begin position="1280"/>
        <end position="1307"/>
    </location>
</feature>
<protein>
    <recommendedName>
        <fullName evidence="15">Zinc finger protein 655</fullName>
    </recommendedName>
    <alternativeName>
        <fullName evidence="16">Zinc finger protein with KRAB and SCAN domains 5</fullName>
    </alternativeName>
</protein>
<dbReference type="PROSITE" id="PS00028">
    <property type="entry name" value="ZINC_FINGER_C2H2_1"/>
    <property type="match status" value="17"/>
</dbReference>
<evidence type="ECO:0000256" key="10">
    <source>
        <dbReference type="ARBA" id="ARBA00023125"/>
    </source>
</evidence>
<evidence type="ECO:0000256" key="13">
    <source>
        <dbReference type="ARBA" id="ARBA00037260"/>
    </source>
</evidence>
<feature type="compositionally biased region" description="Basic and acidic residues" evidence="19">
    <location>
        <begin position="448"/>
        <end position="461"/>
    </location>
</feature>
<dbReference type="FunFam" id="3.30.160.60:FF:000139">
    <property type="entry name" value="zinc finger protein 1 homolog"/>
    <property type="match status" value="2"/>
</dbReference>
<evidence type="ECO:0000256" key="3">
    <source>
        <dbReference type="ARBA" id="ARBA00022499"/>
    </source>
</evidence>
<comment type="subunit">
    <text evidence="14">Interacts with VAV1 and CDK4. Interacts with INTS13; promoting association with the integrator complex.</text>
</comment>
<evidence type="ECO:0000313" key="23">
    <source>
        <dbReference type="EMBL" id="EFB25454.1"/>
    </source>
</evidence>
<feature type="region of interest" description="Disordered" evidence="19">
    <location>
        <begin position="746"/>
        <end position="781"/>
    </location>
</feature>
<dbReference type="InParanoid" id="D2HP65"/>
<dbReference type="Pfam" id="PF02023">
    <property type="entry name" value="SCAN"/>
    <property type="match status" value="1"/>
</dbReference>
<dbReference type="PANTHER" id="PTHR23234">
    <property type="entry name" value="ZNF44 PROTEIN"/>
    <property type="match status" value="1"/>
</dbReference>
<evidence type="ECO:0000256" key="15">
    <source>
        <dbReference type="ARBA" id="ARBA00068374"/>
    </source>
</evidence>
<dbReference type="PANTHER" id="PTHR23234:SF8">
    <property type="entry name" value="C2H2-TYPE DOMAIN-CONTAINING PROTEIN"/>
    <property type="match status" value="1"/>
</dbReference>
<reference evidence="23" key="1">
    <citation type="journal article" date="2010" name="Nature">
        <title>The sequence and de novo assembly of the giant panda genome.</title>
        <authorList>
            <person name="Li R."/>
            <person name="Fan W."/>
            <person name="Tian G."/>
            <person name="Zhu H."/>
            <person name="He L."/>
            <person name="Cai J."/>
            <person name="Huang Q."/>
            <person name="Cai Q."/>
            <person name="Li B."/>
            <person name="Bai Y."/>
            <person name="Zhang Z."/>
            <person name="Zhang Y."/>
            <person name="Wang W."/>
            <person name="Li J."/>
            <person name="Wei F."/>
            <person name="Li H."/>
            <person name="Jian M."/>
            <person name="Li J."/>
            <person name="Zhang Z."/>
            <person name="Nielsen R."/>
            <person name="Li D."/>
            <person name="Gu W."/>
            <person name="Yang Z."/>
            <person name="Xuan Z."/>
            <person name="Ryder O.A."/>
            <person name="Leung F.C."/>
            <person name="Zhou Y."/>
            <person name="Cao J."/>
            <person name="Sun X."/>
            <person name="Fu Y."/>
            <person name="Fang X."/>
            <person name="Guo X."/>
            <person name="Wang B."/>
            <person name="Hou R."/>
            <person name="Shen F."/>
            <person name="Mu B."/>
            <person name="Ni P."/>
            <person name="Lin R."/>
            <person name="Qian W."/>
            <person name="Wang G."/>
            <person name="Yu C."/>
            <person name="Nie W."/>
            <person name="Wang J."/>
            <person name="Wu Z."/>
            <person name="Liang H."/>
            <person name="Min J."/>
            <person name="Wu Q."/>
            <person name="Cheng S."/>
            <person name="Ruan J."/>
            <person name="Wang M."/>
            <person name="Shi Z."/>
            <person name="Wen M."/>
            <person name="Liu B."/>
            <person name="Ren X."/>
            <person name="Zheng H."/>
            <person name="Dong D."/>
            <person name="Cook K."/>
            <person name="Shan G."/>
            <person name="Zhang H."/>
            <person name="Kosiol C."/>
            <person name="Xie X."/>
            <person name="Lu Z."/>
            <person name="Zheng H."/>
            <person name="Li Y."/>
            <person name="Steiner C.C."/>
            <person name="Lam T.T."/>
            <person name="Lin S."/>
            <person name="Zhang Q."/>
            <person name="Li G."/>
            <person name="Tian J."/>
            <person name="Gong T."/>
            <person name="Liu H."/>
            <person name="Zhang D."/>
            <person name="Fang L."/>
            <person name="Ye C."/>
            <person name="Zhang J."/>
            <person name="Hu W."/>
            <person name="Xu A."/>
            <person name="Ren Y."/>
            <person name="Zhang G."/>
            <person name="Bruford M.W."/>
            <person name="Li Q."/>
            <person name="Ma L."/>
            <person name="Guo Y."/>
            <person name="An N."/>
            <person name="Hu Y."/>
            <person name="Zheng Y."/>
            <person name="Shi Y."/>
            <person name="Li Z."/>
            <person name="Liu Q."/>
            <person name="Chen Y."/>
            <person name="Zhao J."/>
            <person name="Qu N."/>
            <person name="Zhao S."/>
            <person name="Tian F."/>
            <person name="Wang X."/>
            <person name="Wang H."/>
            <person name="Xu L."/>
            <person name="Liu X."/>
            <person name="Vinar T."/>
            <person name="Wang Y."/>
            <person name="Lam T.W."/>
            <person name="Yiu S.M."/>
            <person name="Liu S."/>
            <person name="Zhang H."/>
            <person name="Li D."/>
            <person name="Huang Y."/>
            <person name="Wang X."/>
            <person name="Yang G."/>
            <person name="Jiang Z."/>
            <person name="Wang J."/>
            <person name="Qin N."/>
            <person name="Li L."/>
            <person name="Li J."/>
            <person name="Bolund L."/>
            <person name="Kristiansen K."/>
            <person name="Wong G.K."/>
            <person name="Olson M."/>
            <person name="Zhang X."/>
            <person name="Li S."/>
            <person name="Yang H."/>
            <person name="Wang J."/>
            <person name="Wang J."/>
        </authorList>
    </citation>
    <scope>NUCLEOTIDE SEQUENCE [LARGE SCALE GENOMIC DNA]</scope>
</reference>
<evidence type="ECO:0000259" key="22">
    <source>
        <dbReference type="PROSITE" id="PS50805"/>
    </source>
</evidence>
<dbReference type="GO" id="GO:0003677">
    <property type="term" value="F:DNA binding"/>
    <property type="evidence" value="ECO:0007669"/>
    <property type="project" value="UniProtKB-KW"/>
</dbReference>
<feature type="domain" description="C2H2-type" evidence="20">
    <location>
        <begin position="664"/>
        <end position="691"/>
    </location>
</feature>
<evidence type="ECO:0000256" key="4">
    <source>
        <dbReference type="ARBA" id="ARBA00022723"/>
    </source>
</evidence>
<evidence type="ECO:0000256" key="14">
    <source>
        <dbReference type="ARBA" id="ARBA00063677"/>
    </source>
</evidence>
<dbReference type="SMART" id="SM00349">
    <property type="entry name" value="KRAB"/>
    <property type="match status" value="2"/>
</dbReference>
<dbReference type="InterPro" id="IPR036236">
    <property type="entry name" value="Znf_C2H2_sf"/>
</dbReference>
<dbReference type="SUPFAM" id="SSF47353">
    <property type="entry name" value="Retrovirus capsid dimerization domain-like"/>
    <property type="match status" value="1"/>
</dbReference>
<keyword evidence="8" id="KW-0832">Ubl conjugation</keyword>
<dbReference type="Pfam" id="PF00096">
    <property type="entry name" value="zf-C2H2"/>
    <property type="match status" value="14"/>
</dbReference>
<feature type="domain" description="C2H2-type" evidence="20">
    <location>
        <begin position="1330"/>
        <end position="1357"/>
    </location>
</feature>
<feature type="domain" description="C2H2-type" evidence="20">
    <location>
        <begin position="349"/>
        <end position="376"/>
    </location>
</feature>
<dbReference type="FunFam" id="3.30.160.60:FF:000295">
    <property type="entry name" value="zinc finger protein 19"/>
    <property type="match status" value="2"/>
</dbReference>
<accession>D2HP65</accession>
<dbReference type="PROSITE" id="PS50157">
    <property type="entry name" value="ZINC_FINGER_C2H2_2"/>
    <property type="match status" value="18"/>
</dbReference>
<dbReference type="SUPFAM" id="SSF109640">
    <property type="entry name" value="KRAB domain (Kruppel-associated box)"/>
    <property type="match status" value="2"/>
</dbReference>
<feature type="region of interest" description="Disordered" evidence="19">
    <location>
        <begin position="852"/>
        <end position="875"/>
    </location>
</feature>
<evidence type="ECO:0000256" key="18">
    <source>
        <dbReference type="PROSITE-ProRule" id="PRU00187"/>
    </source>
</evidence>
<feature type="domain" description="C2H2-type" evidence="20">
    <location>
        <begin position="321"/>
        <end position="348"/>
    </location>
</feature>
<dbReference type="FunFam" id="1.10.4020.10:FF:000001">
    <property type="entry name" value="zinc finger protein 263 isoform X1"/>
    <property type="match status" value="1"/>
</dbReference>
<keyword evidence="11" id="KW-0804">Transcription</keyword>
<feature type="domain" description="C2H2-type" evidence="20">
    <location>
        <begin position="552"/>
        <end position="579"/>
    </location>
</feature>
<evidence type="ECO:0000256" key="19">
    <source>
        <dbReference type="SAM" id="MobiDB-lite"/>
    </source>
</evidence>
<evidence type="ECO:0000256" key="5">
    <source>
        <dbReference type="ARBA" id="ARBA00022737"/>
    </source>
</evidence>
<evidence type="ECO:0000256" key="7">
    <source>
        <dbReference type="ARBA" id="ARBA00022833"/>
    </source>
</evidence>
<dbReference type="GO" id="GO:0008270">
    <property type="term" value="F:zinc ion binding"/>
    <property type="evidence" value="ECO:0007669"/>
    <property type="project" value="UniProtKB-KW"/>
</dbReference>
<dbReference type="EMBL" id="GL193117">
    <property type="protein sequence ID" value="EFB25454.1"/>
    <property type="molecule type" value="Genomic_DNA"/>
</dbReference>
<feature type="domain" description="C2H2-type" evidence="20">
    <location>
        <begin position="608"/>
        <end position="635"/>
    </location>
</feature>
<keyword evidence="7" id="KW-0862">Zinc</keyword>
<proteinExistence type="inferred from homology"/>
<keyword evidence="6 17" id="KW-0863">Zinc-finger</keyword>
<keyword evidence="4" id="KW-0479">Metal-binding</keyword>
<dbReference type="PROSITE" id="PS50805">
    <property type="entry name" value="KRAB"/>
    <property type="match status" value="2"/>
</dbReference>
<dbReference type="GO" id="GO:0005634">
    <property type="term" value="C:nucleus"/>
    <property type="evidence" value="ECO:0007669"/>
    <property type="project" value="UniProtKB-SubCell"/>
</dbReference>
<keyword evidence="10" id="KW-0238">DNA-binding</keyword>
<dbReference type="FunFam" id="3.30.160.60:FF:000509">
    <property type="entry name" value="zinc finger protein with KRAB and SCAN domains 5"/>
    <property type="match status" value="2"/>
</dbReference>
<dbReference type="FunFam" id="3.30.160.60:FF:001856">
    <property type="entry name" value="Zinc finger protein 655"/>
    <property type="match status" value="1"/>
</dbReference>
<dbReference type="InterPro" id="IPR038269">
    <property type="entry name" value="SCAN_sf"/>
</dbReference>
<keyword evidence="5" id="KW-0677">Repeat</keyword>
<dbReference type="FunFam" id="3.30.160.60:FF:000040">
    <property type="entry name" value="RB associated KRAB zinc finger"/>
    <property type="match status" value="1"/>
</dbReference>
<feature type="domain" description="C2H2-type" evidence="20">
    <location>
        <begin position="1162"/>
        <end position="1189"/>
    </location>
</feature>
<keyword evidence="12 18" id="KW-0539">Nucleus</keyword>
<dbReference type="FunFam" id="3.30.160.60:FF:002139">
    <property type="entry name" value="Zinc finger protein 655"/>
    <property type="match status" value="1"/>
</dbReference>
<dbReference type="FunFam" id="3.30.160.60:FF:002129">
    <property type="entry name" value="Zinc finger protein 304"/>
    <property type="match status" value="1"/>
</dbReference>
<feature type="domain" description="C2H2-type" evidence="20">
    <location>
        <begin position="377"/>
        <end position="404"/>
    </location>
</feature>
<feature type="region of interest" description="Disordered" evidence="19">
    <location>
        <begin position="261"/>
        <end position="290"/>
    </location>
</feature>
<gene>
    <name evidence="23" type="ORF">PANDA_013543</name>
</gene>
<dbReference type="InterPro" id="IPR013087">
    <property type="entry name" value="Znf_C2H2_type"/>
</dbReference>
<evidence type="ECO:0000256" key="8">
    <source>
        <dbReference type="ARBA" id="ARBA00022843"/>
    </source>
</evidence>
<organism evidence="23">
    <name type="scientific">Ailuropoda melanoleuca</name>
    <name type="common">Giant panda</name>
    <dbReference type="NCBI Taxonomy" id="9646"/>
    <lineage>
        <taxon>Eukaryota</taxon>
        <taxon>Metazoa</taxon>
        <taxon>Chordata</taxon>
        <taxon>Craniata</taxon>
        <taxon>Vertebrata</taxon>
        <taxon>Euteleostomi</taxon>
        <taxon>Mammalia</taxon>
        <taxon>Eutheria</taxon>
        <taxon>Laurasiatheria</taxon>
        <taxon>Carnivora</taxon>
        <taxon>Caniformia</taxon>
        <taxon>Ursidae</taxon>
        <taxon>Ailuropoda</taxon>
    </lineage>
</organism>
<evidence type="ECO:0000256" key="17">
    <source>
        <dbReference type="PROSITE-ProRule" id="PRU00042"/>
    </source>
</evidence>